<evidence type="ECO:0000256" key="8">
    <source>
        <dbReference type="ARBA" id="ARBA00022741"/>
    </source>
</evidence>
<dbReference type="Gene3D" id="3.30.565.10">
    <property type="entry name" value="Histidine kinase-like ATPase, C-terminal domain"/>
    <property type="match status" value="1"/>
</dbReference>
<dbReference type="Gene3D" id="1.10.287.130">
    <property type="match status" value="1"/>
</dbReference>
<dbReference type="Proteomes" id="UP000824214">
    <property type="component" value="Unassembled WGS sequence"/>
</dbReference>
<evidence type="ECO:0000256" key="12">
    <source>
        <dbReference type="ARBA" id="ARBA00023012"/>
    </source>
</evidence>
<dbReference type="InterPro" id="IPR005467">
    <property type="entry name" value="His_kinase_dom"/>
</dbReference>
<evidence type="ECO:0000256" key="1">
    <source>
        <dbReference type="ARBA" id="ARBA00000085"/>
    </source>
</evidence>
<evidence type="ECO:0000313" key="18">
    <source>
        <dbReference type="Proteomes" id="UP000824214"/>
    </source>
</evidence>
<keyword evidence="11 14" id="KW-1133">Transmembrane helix</keyword>
<evidence type="ECO:0000256" key="3">
    <source>
        <dbReference type="ARBA" id="ARBA00012438"/>
    </source>
</evidence>
<protein>
    <recommendedName>
        <fullName evidence="3">histidine kinase</fullName>
        <ecNumber evidence="3">2.7.13.3</ecNumber>
    </recommendedName>
</protein>
<evidence type="ECO:0000256" key="11">
    <source>
        <dbReference type="ARBA" id="ARBA00022989"/>
    </source>
</evidence>
<keyword evidence="12" id="KW-0902">Two-component regulatory system</keyword>
<dbReference type="Pfam" id="PF00512">
    <property type="entry name" value="HisKA"/>
    <property type="match status" value="1"/>
</dbReference>
<gene>
    <name evidence="17" type="ORF">H9942_05165</name>
</gene>
<sequence>MAVKITVQKNGQKKTPWRQRVSLRWALVLTTVLCALGAFLLIALESWGLEWARDTLYLKYITPYYADESETGEYYSVSPDGTVLYVEATMPYAYVDPDTGEIYPIETTSPTLFIPAGPLRFFYKNVGQIALCAFVITAALAFLADAWWFYHWKIKKPLAILNQAAQKIGQSDLDFHVESPSADELGKLCQSFETMRASLEENNRALWDAVEERKRLNAAFSHDLRTPLTVLQGYSDLLLDALPSGDLSPEKTVDTVLTMKRSLTRLQRYVESMNSLQRLEDVKPQKSTVPFSSLCAHLRETGEILGKGDFSFSSQGDGSAFLDTELLFQVYENLLSNAGRYAQKQVWVQAALEGDWLSLTVGDDGPGFPPAALKRAAEPYYRADKSLSPQGELHFGLGLYICRSLCEKHGASLQIENSPAGGAKVTARFLVQSEENT</sequence>
<dbReference type="PROSITE" id="PS50109">
    <property type="entry name" value="HIS_KIN"/>
    <property type="match status" value="1"/>
</dbReference>
<keyword evidence="8" id="KW-0547">Nucleotide-binding</keyword>
<dbReference type="InterPro" id="IPR003660">
    <property type="entry name" value="HAMP_dom"/>
</dbReference>
<dbReference type="SMART" id="SM00387">
    <property type="entry name" value="HATPase_c"/>
    <property type="match status" value="1"/>
</dbReference>
<evidence type="ECO:0000256" key="14">
    <source>
        <dbReference type="SAM" id="Phobius"/>
    </source>
</evidence>
<keyword evidence="13 14" id="KW-0472">Membrane</keyword>
<keyword evidence="10" id="KW-0067">ATP-binding</keyword>
<dbReference type="InterPro" id="IPR003594">
    <property type="entry name" value="HATPase_dom"/>
</dbReference>
<dbReference type="InterPro" id="IPR036097">
    <property type="entry name" value="HisK_dim/P_sf"/>
</dbReference>
<dbReference type="Gene3D" id="6.10.340.10">
    <property type="match status" value="1"/>
</dbReference>
<name>A0A9D2LYG1_9FIRM</name>
<evidence type="ECO:0000256" key="5">
    <source>
        <dbReference type="ARBA" id="ARBA00022553"/>
    </source>
</evidence>
<dbReference type="SUPFAM" id="SSF55874">
    <property type="entry name" value="ATPase domain of HSP90 chaperone/DNA topoisomerase II/histidine kinase"/>
    <property type="match status" value="1"/>
</dbReference>
<evidence type="ECO:0000313" key="17">
    <source>
        <dbReference type="EMBL" id="HJB37441.1"/>
    </source>
</evidence>
<dbReference type="EC" id="2.7.13.3" evidence="3"/>
<dbReference type="GO" id="GO:0005524">
    <property type="term" value="F:ATP binding"/>
    <property type="evidence" value="ECO:0007669"/>
    <property type="project" value="UniProtKB-KW"/>
</dbReference>
<dbReference type="CDD" id="cd00082">
    <property type="entry name" value="HisKA"/>
    <property type="match status" value="1"/>
</dbReference>
<dbReference type="PROSITE" id="PS50885">
    <property type="entry name" value="HAMP"/>
    <property type="match status" value="1"/>
</dbReference>
<evidence type="ECO:0000256" key="4">
    <source>
        <dbReference type="ARBA" id="ARBA00022475"/>
    </source>
</evidence>
<dbReference type="PANTHER" id="PTHR45528:SF1">
    <property type="entry name" value="SENSOR HISTIDINE KINASE CPXA"/>
    <property type="match status" value="1"/>
</dbReference>
<evidence type="ECO:0000256" key="6">
    <source>
        <dbReference type="ARBA" id="ARBA00022679"/>
    </source>
</evidence>
<dbReference type="Pfam" id="PF00672">
    <property type="entry name" value="HAMP"/>
    <property type="match status" value="1"/>
</dbReference>
<dbReference type="GO" id="GO:0000155">
    <property type="term" value="F:phosphorelay sensor kinase activity"/>
    <property type="evidence" value="ECO:0007669"/>
    <property type="project" value="InterPro"/>
</dbReference>
<feature type="transmembrane region" description="Helical" evidence="14">
    <location>
        <begin position="128"/>
        <end position="150"/>
    </location>
</feature>
<dbReference type="SMART" id="SM00388">
    <property type="entry name" value="HisKA"/>
    <property type="match status" value="1"/>
</dbReference>
<keyword evidence="7 14" id="KW-0812">Transmembrane</keyword>
<dbReference type="InterPro" id="IPR050398">
    <property type="entry name" value="HssS/ArlS-like"/>
</dbReference>
<comment type="subcellular location">
    <subcellularLocation>
        <location evidence="2">Cell membrane</location>
        <topology evidence="2">Multi-pass membrane protein</topology>
    </subcellularLocation>
</comment>
<evidence type="ECO:0000256" key="7">
    <source>
        <dbReference type="ARBA" id="ARBA00022692"/>
    </source>
</evidence>
<dbReference type="SUPFAM" id="SSF47384">
    <property type="entry name" value="Homodimeric domain of signal transducing histidine kinase"/>
    <property type="match status" value="1"/>
</dbReference>
<dbReference type="InterPro" id="IPR036890">
    <property type="entry name" value="HATPase_C_sf"/>
</dbReference>
<keyword evidence="6" id="KW-0808">Transferase</keyword>
<feature type="domain" description="HAMP" evidence="16">
    <location>
        <begin position="152"/>
        <end position="204"/>
    </location>
</feature>
<keyword evidence="9 17" id="KW-0418">Kinase</keyword>
<comment type="caution">
    <text evidence="17">The sequence shown here is derived from an EMBL/GenBank/DDBJ whole genome shotgun (WGS) entry which is preliminary data.</text>
</comment>
<evidence type="ECO:0000259" key="15">
    <source>
        <dbReference type="PROSITE" id="PS50109"/>
    </source>
</evidence>
<reference evidence="17" key="2">
    <citation type="submission" date="2021-04" db="EMBL/GenBank/DDBJ databases">
        <authorList>
            <person name="Gilroy R."/>
        </authorList>
    </citation>
    <scope>NUCLEOTIDE SEQUENCE</scope>
    <source>
        <strain evidence="17">ChiBcolR8-3208</strain>
    </source>
</reference>
<evidence type="ECO:0000259" key="16">
    <source>
        <dbReference type="PROSITE" id="PS50885"/>
    </source>
</evidence>
<feature type="domain" description="Histidine kinase" evidence="15">
    <location>
        <begin position="219"/>
        <end position="433"/>
    </location>
</feature>
<proteinExistence type="predicted"/>
<dbReference type="GO" id="GO:0005886">
    <property type="term" value="C:plasma membrane"/>
    <property type="evidence" value="ECO:0007669"/>
    <property type="project" value="UniProtKB-SubCell"/>
</dbReference>
<evidence type="ECO:0000256" key="13">
    <source>
        <dbReference type="ARBA" id="ARBA00023136"/>
    </source>
</evidence>
<evidence type="ECO:0000256" key="2">
    <source>
        <dbReference type="ARBA" id="ARBA00004651"/>
    </source>
</evidence>
<evidence type="ECO:0000256" key="10">
    <source>
        <dbReference type="ARBA" id="ARBA00022840"/>
    </source>
</evidence>
<organism evidence="17 18">
    <name type="scientific">Candidatus Acutalibacter ornithocaccae</name>
    <dbReference type="NCBI Taxonomy" id="2838416"/>
    <lineage>
        <taxon>Bacteria</taxon>
        <taxon>Bacillati</taxon>
        <taxon>Bacillota</taxon>
        <taxon>Clostridia</taxon>
        <taxon>Eubacteriales</taxon>
        <taxon>Acutalibacteraceae</taxon>
        <taxon>Acutalibacter</taxon>
    </lineage>
</organism>
<feature type="transmembrane region" description="Helical" evidence="14">
    <location>
        <begin position="21"/>
        <end position="44"/>
    </location>
</feature>
<dbReference type="CDD" id="cd06225">
    <property type="entry name" value="HAMP"/>
    <property type="match status" value="1"/>
</dbReference>
<evidence type="ECO:0000256" key="9">
    <source>
        <dbReference type="ARBA" id="ARBA00022777"/>
    </source>
</evidence>
<accession>A0A9D2LYG1</accession>
<keyword evidence="4" id="KW-1003">Cell membrane</keyword>
<dbReference type="EMBL" id="DWXZ01000107">
    <property type="protein sequence ID" value="HJB37441.1"/>
    <property type="molecule type" value="Genomic_DNA"/>
</dbReference>
<dbReference type="Pfam" id="PF02518">
    <property type="entry name" value="HATPase_c"/>
    <property type="match status" value="1"/>
</dbReference>
<reference evidence="17" key="1">
    <citation type="journal article" date="2021" name="PeerJ">
        <title>Extensive microbial diversity within the chicken gut microbiome revealed by metagenomics and culture.</title>
        <authorList>
            <person name="Gilroy R."/>
            <person name="Ravi A."/>
            <person name="Getino M."/>
            <person name="Pursley I."/>
            <person name="Horton D.L."/>
            <person name="Alikhan N.F."/>
            <person name="Baker D."/>
            <person name="Gharbi K."/>
            <person name="Hall N."/>
            <person name="Watson M."/>
            <person name="Adriaenssens E.M."/>
            <person name="Foster-Nyarko E."/>
            <person name="Jarju S."/>
            <person name="Secka A."/>
            <person name="Antonio M."/>
            <person name="Oren A."/>
            <person name="Chaudhuri R.R."/>
            <person name="La Ragione R."/>
            <person name="Hildebrand F."/>
            <person name="Pallen M.J."/>
        </authorList>
    </citation>
    <scope>NUCLEOTIDE SEQUENCE</scope>
    <source>
        <strain evidence="17">ChiBcolR8-3208</strain>
    </source>
</reference>
<dbReference type="PANTHER" id="PTHR45528">
    <property type="entry name" value="SENSOR HISTIDINE KINASE CPXA"/>
    <property type="match status" value="1"/>
</dbReference>
<dbReference type="InterPro" id="IPR003661">
    <property type="entry name" value="HisK_dim/P_dom"/>
</dbReference>
<dbReference type="SUPFAM" id="SSF158472">
    <property type="entry name" value="HAMP domain-like"/>
    <property type="match status" value="1"/>
</dbReference>
<keyword evidence="5" id="KW-0597">Phosphoprotein</keyword>
<dbReference type="SMART" id="SM00304">
    <property type="entry name" value="HAMP"/>
    <property type="match status" value="1"/>
</dbReference>
<dbReference type="AlphaFoldDB" id="A0A9D2LYG1"/>
<comment type="catalytic activity">
    <reaction evidence="1">
        <text>ATP + protein L-histidine = ADP + protein N-phospho-L-histidine.</text>
        <dbReference type="EC" id="2.7.13.3"/>
    </reaction>
</comment>